<dbReference type="PROSITE" id="PS00450">
    <property type="entry name" value="ACONITASE_1"/>
    <property type="match status" value="1"/>
</dbReference>
<keyword evidence="14" id="KW-0456">Lyase</keyword>
<evidence type="ECO:0000256" key="13">
    <source>
        <dbReference type="ARBA" id="ARBA00023014"/>
    </source>
</evidence>
<dbReference type="Pfam" id="PF00330">
    <property type="entry name" value="Aconitase"/>
    <property type="match status" value="1"/>
</dbReference>
<dbReference type="InterPro" id="IPR015928">
    <property type="entry name" value="Aconitase/3IPM_dehydase_swvl"/>
</dbReference>
<dbReference type="FunFam" id="3.20.19.10:FF:000001">
    <property type="entry name" value="Aconitate hydratase"/>
    <property type="match status" value="1"/>
</dbReference>
<evidence type="ECO:0000256" key="19">
    <source>
        <dbReference type="ARBA" id="ARBA00031977"/>
    </source>
</evidence>
<gene>
    <name evidence="23" type="ORF">UFOPK2655_00211</name>
    <name evidence="24" type="ORF">UFOPK3077_00552</name>
    <name evidence="25" type="ORF">UFOPK3667_00765</name>
    <name evidence="26" type="ORF">UFOPK3903_00502</name>
</gene>
<evidence type="ECO:0000256" key="20">
    <source>
        <dbReference type="ARBA" id="ARBA00033025"/>
    </source>
</evidence>
<dbReference type="Pfam" id="PF00694">
    <property type="entry name" value="Aconitase_C"/>
    <property type="match status" value="1"/>
</dbReference>
<dbReference type="GO" id="GO:0003723">
    <property type="term" value="F:RNA binding"/>
    <property type="evidence" value="ECO:0007669"/>
    <property type="project" value="UniProtKB-KW"/>
</dbReference>
<evidence type="ECO:0000256" key="10">
    <source>
        <dbReference type="ARBA" id="ARBA00022723"/>
    </source>
</evidence>
<dbReference type="CDD" id="cd01586">
    <property type="entry name" value="AcnA_IRP"/>
    <property type="match status" value="1"/>
</dbReference>
<sequence>MSKNSFNAKKNLEVAGKSFEIFDISGIEGASDLPFSLKILLENLLRTEDGANITSAHIQALANWDPTIEPDTEIQFTPGRVVMQDFTGVPCIVDLATMREAIVELGGDASKVNPLAPAELVIDHSVIADVFGTKDSFEKNTDIEYERNQERYRFLRWGQSAFDEFKVVPPGTGIVHQVNIEYLARVVMTREVGAVVRAYPDTVVGTDSHTTMVNGLGVLGWGVGGIEAEAALLGQPVSMLIPRVVGFKLTGQLPLGTTATDMALTITQILRKVGVVGKFVEFFGPGVVSVPMANRTTIGNMSPEYGSTCAIFPIDEETLRYLRLTGRSDDQVALVEKYAKTQGLWHDPSILPRFSQVVELDLSTVVPSISGPKRPQDRISLSDSKSAFETILPSYLSEKTARGEVLAGQTRVKNGDVVIASITSCTNTSNPSVMIGAALLAKKAVEKGLKSKPWVKTTLAPGSKVVTDYYDRADLTQYMQELGFHLVGYGCVTCIGNSGPLPVAISKAVNEGDLAVTAVLSGNRNFEGRISPDVKMNYLASPPLVVAYAIAGTMDHDFEKDSLGDDLNGNPVYLRDIWPSPQEIQTVIDSSISSEMFTKDYASVFDGDYRWKSLATPSGKVFEWDPLSTYVRKPPYFDAMPKLPTPVTDITGARVLAVLGDSVTTDHISPAGNIKADSPAGIHLAEHGIERKDFNSYGSRRGNHEVMIRGTFANIRLKNLLLDGIEGGFTRNFLDNAAQSTIYDASVAYQNAGTPLVILAGKEYGSGSSRDWAAKGTALLGVRAVIAESFERIHRSNLIGMGVLPLQFKEGQSPASLGLTGTEIFAITGITALNTGGVPKELTVTAGDKSFSAIVRIDTPGEADYYRHGGIMQYVLRSLLN</sequence>
<evidence type="ECO:0000256" key="2">
    <source>
        <dbReference type="ARBA" id="ARBA00001966"/>
    </source>
</evidence>
<accession>A0A6J7LTN8</accession>
<comment type="catalytic activity">
    <reaction evidence="1">
        <text>(2S,3R)-3-hydroxybutane-1,2,3-tricarboxylate = 2-methyl-cis-aconitate + H2O</text>
        <dbReference type="Rhea" id="RHEA:17941"/>
        <dbReference type="ChEBI" id="CHEBI:15377"/>
        <dbReference type="ChEBI" id="CHEBI:57429"/>
        <dbReference type="ChEBI" id="CHEBI:57872"/>
        <dbReference type="EC" id="4.2.1.99"/>
    </reaction>
</comment>
<dbReference type="EMBL" id="CAFBMU010000006">
    <property type="protein sequence ID" value="CAB4922199.1"/>
    <property type="molecule type" value="Genomic_DNA"/>
</dbReference>
<evidence type="ECO:0000256" key="12">
    <source>
        <dbReference type="ARBA" id="ARBA00023004"/>
    </source>
</evidence>
<evidence type="ECO:0000256" key="4">
    <source>
        <dbReference type="ARBA" id="ARBA00005163"/>
    </source>
</evidence>
<comment type="pathway">
    <text evidence="4">Carbohydrate metabolism; tricarboxylic acid cycle.</text>
</comment>
<dbReference type="NCBIfam" id="TIGR01341">
    <property type="entry name" value="aconitase_1"/>
    <property type="match status" value="1"/>
</dbReference>
<evidence type="ECO:0000256" key="11">
    <source>
        <dbReference type="ARBA" id="ARBA00022884"/>
    </source>
</evidence>
<dbReference type="Gene3D" id="3.30.499.10">
    <property type="entry name" value="Aconitase, domain 3"/>
    <property type="match status" value="2"/>
</dbReference>
<dbReference type="GO" id="GO:0047456">
    <property type="term" value="F:2-methylisocitrate dehydratase activity"/>
    <property type="evidence" value="ECO:0007669"/>
    <property type="project" value="UniProtKB-EC"/>
</dbReference>
<evidence type="ECO:0000313" key="23">
    <source>
        <dbReference type="EMBL" id="CAB4702255.1"/>
    </source>
</evidence>
<comment type="similarity">
    <text evidence="5">Belongs to the aconitase/IPM isomerase family.</text>
</comment>
<dbReference type="PANTHER" id="PTHR11670">
    <property type="entry name" value="ACONITASE/IRON-RESPONSIVE ELEMENT FAMILY MEMBER"/>
    <property type="match status" value="1"/>
</dbReference>
<comment type="pathway">
    <text evidence="3">Organic acid metabolism; propanoate degradation.</text>
</comment>
<dbReference type="FunFam" id="3.30.499.10:FF:000020">
    <property type="entry name" value="Aconitate hydratase A"/>
    <property type="match status" value="1"/>
</dbReference>
<dbReference type="InterPro" id="IPR018136">
    <property type="entry name" value="Aconitase_4Fe-4S_BS"/>
</dbReference>
<comment type="catalytic activity">
    <reaction evidence="15">
        <text>citrate = D-threo-isocitrate</text>
        <dbReference type="Rhea" id="RHEA:10336"/>
        <dbReference type="ChEBI" id="CHEBI:15562"/>
        <dbReference type="ChEBI" id="CHEBI:16947"/>
        <dbReference type="EC" id="4.2.1.3"/>
    </reaction>
</comment>
<dbReference type="InterPro" id="IPR044137">
    <property type="entry name" value="AcnA_IRP_Swivel"/>
</dbReference>
<feature type="domain" description="Aconitase A/isopropylmalate dehydratase small subunit swivel" evidence="22">
    <location>
        <begin position="684"/>
        <end position="810"/>
    </location>
</feature>
<evidence type="ECO:0000256" key="5">
    <source>
        <dbReference type="ARBA" id="ARBA00007185"/>
    </source>
</evidence>
<evidence type="ECO:0000313" key="25">
    <source>
        <dbReference type="EMBL" id="CAB4922199.1"/>
    </source>
</evidence>
<evidence type="ECO:0000313" key="26">
    <source>
        <dbReference type="EMBL" id="CAB4971826.1"/>
    </source>
</evidence>
<dbReference type="InterPro" id="IPR006249">
    <property type="entry name" value="Aconitase/IRP2"/>
</dbReference>
<evidence type="ECO:0000256" key="7">
    <source>
        <dbReference type="ARBA" id="ARBA00012926"/>
    </source>
</evidence>
<name>A0A6J7LTN8_9ZZZZ</name>
<keyword evidence="10" id="KW-0479">Metal-binding</keyword>
<dbReference type="CDD" id="cd01580">
    <property type="entry name" value="AcnA_IRP_Swivel"/>
    <property type="match status" value="1"/>
</dbReference>
<dbReference type="FunFam" id="3.30.499.10:FF:000002">
    <property type="entry name" value="Aconitate hydratase"/>
    <property type="match status" value="1"/>
</dbReference>
<keyword evidence="13" id="KW-0411">Iron-sulfur</keyword>
<evidence type="ECO:0000259" key="22">
    <source>
        <dbReference type="Pfam" id="PF00694"/>
    </source>
</evidence>
<dbReference type="InterPro" id="IPR036008">
    <property type="entry name" value="Aconitase_4Fe-4S_dom"/>
</dbReference>
<dbReference type="SUPFAM" id="SSF53732">
    <property type="entry name" value="Aconitase iron-sulfur domain"/>
    <property type="match status" value="1"/>
</dbReference>
<evidence type="ECO:0000256" key="9">
    <source>
        <dbReference type="ARBA" id="ARBA00022532"/>
    </source>
</evidence>
<keyword evidence="12" id="KW-0408">Iron</keyword>
<dbReference type="Gene3D" id="6.10.190.10">
    <property type="match status" value="1"/>
</dbReference>
<dbReference type="PRINTS" id="PR00415">
    <property type="entry name" value="ACONITASE"/>
</dbReference>
<protein>
    <recommendedName>
        <fullName evidence="18">(2R,3S)-2-methylisocitrate dehydratase</fullName>
        <ecNumber evidence="7">4.2.1.3</ecNumber>
        <ecNumber evidence="8">4.2.1.99</ecNumber>
    </recommendedName>
    <alternativeName>
        <fullName evidence="16">(2S,3R)-3-hydroxybutane-1,2,3-tricarboxylate dehydratase</fullName>
    </alternativeName>
    <alternativeName>
        <fullName evidence="19">Iron-responsive protein-like</fullName>
    </alternativeName>
    <alternativeName>
        <fullName evidence="20">Probable 2-methyl-cis-aconitate hydratase</fullName>
    </alternativeName>
    <alternativeName>
        <fullName evidence="17">RNA-binding protein</fullName>
    </alternativeName>
</protein>
<evidence type="ECO:0000256" key="17">
    <source>
        <dbReference type="ARBA" id="ARBA00031081"/>
    </source>
</evidence>
<dbReference type="GO" id="GO:0051536">
    <property type="term" value="F:iron-sulfur cluster binding"/>
    <property type="evidence" value="ECO:0007669"/>
    <property type="project" value="UniProtKB-KW"/>
</dbReference>
<organism evidence="26">
    <name type="scientific">freshwater metagenome</name>
    <dbReference type="NCBI Taxonomy" id="449393"/>
    <lineage>
        <taxon>unclassified sequences</taxon>
        <taxon>metagenomes</taxon>
        <taxon>ecological metagenomes</taxon>
    </lineage>
</organism>
<evidence type="ECO:0000259" key="21">
    <source>
        <dbReference type="Pfam" id="PF00330"/>
    </source>
</evidence>
<evidence type="ECO:0000256" key="14">
    <source>
        <dbReference type="ARBA" id="ARBA00023239"/>
    </source>
</evidence>
<dbReference type="EC" id="4.2.1.3" evidence="7"/>
<comment type="cofactor">
    <cofactor evidence="2">
        <name>[4Fe-4S] cluster</name>
        <dbReference type="ChEBI" id="CHEBI:49883"/>
    </cofactor>
</comment>
<dbReference type="NCBIfam" id="NF006757">
    <property type="entry name" value="PRK09277.1"/>
    <property type="match status" value="1"/>
</dbReference>
<evidence type="ECO:0000256" key="6">
    <source>
        <dbReference type="ARBA" id="ARBA00011245"/>
    </source>
</evidence>
<dbReference type="NCBIfam" id="NF009520">
    <property type="entry name" value="PRK12881.1"/>
    <property type="match status" value="1"/>
</dbReference>
<feature type="domain" description="Aconitase/3-isopropylmalate dehydratase large subunit alpha/beta/alpha" evidence="21">
    <location>
        <begin position="70"/>
        <end position="552"/>
    </location>
</feature>
<evidence type="ECO:0000313" key="24">
    <source>
        <dbReference type="EMBL" id="CAB4801307.1"/>
    </source>
</evidence>
<dbReference type="Gene3D" id="3.20.19.10">
    <property type="entry name" value="Aconitase, domain 4"/>
    <property type="match status" value="1"/>
</dbReference>
<evidence type="ECO:0000256" key="8">
    <source>
        <dbReference type="ARBA" id="ARBA00013250"/>
    </source>
</evidence>
<dbReference type="EMBL" id="CAFBOD010000004">
    <property type="protein sequence ID" value="CAB4971826.1"/>
    <property type="molecule type" value="Genomic_DNA"/>
</dbReference>
<reference evidence="26" key="1">
    <citation type="submission" date="2020-05" db="EMBL/GenBank/DDBJ databases">
        <authorList>
            <person name="Chiriac C."/>
            <person name="Salcher M."/>
            <person name="Ghai R."/>
            <person name="Kavagutti S V."/>
        </authorList>
    </citation>
    <scope>NUCLEOTIDE SEQUENCE</scope>
</reference>
<dbReference type="EC" id="4.2.1.99" evidence="8"/>
<dbReference type="GO" id="GO:0046872">
    <property type="term" value="F:metal ion binding"/>
    <property type="evidence" value="ECO:0007669"/>
    <property type="project" value="UniProtKB-KW"/>
</dbReference>
<evidence type="ECO:0000256" key="15">
    <source>
        <dbReference type="ARBA" id="ARBA00023501"/>
    </source>
</evidence>
<dbReference type="GO" id="GO:0006099">
    <property type="term" value="P:tricarboxylic acid cycle"/>
    <property type="evidence" value="ECO:0007669"/>
    <property type="project" value="UniProtKB-KW"/>
</dbReference>
<proteinExistence type="inferred from homology"/>
<dbReference type="SUPFAM" id="SSF52016">
    <property type="entry name" value="LeuD/IlvD-like"/>
    <property type="match status" value="1"/>
</dbReference>
<keyword evidence="11" id="KW-0694">RNA-binding</keyword>
<dbReference type="EMBL" id="CAEZYE010000006">
    <property type="protein sequence ID" value="CAB4702255.1"/>
    <property type="molecule type" value="Genomic_DNA"/>
</dbReference>
<dbReference type="InterPro" id="IPR001030">
    <property type="entry name" value="Acoase/IPM_deHydtase_lsu_aba"/>
</dbReference>
<comment type="subunit">
    <text evidence="6">Monomer.</text>
</comment>
<evidence type="ECO:0000256" key="3">
    <source>
        <dbReference type="ARBA" id="ARBA00005026"/>
    </source>
</evidence>
<evidence type="ECO:0000256" key="18">
    <source>
        <dbReference type="ARBA" id="ARBA00031613"/>
    </source>
</evidence>
<keyword evidence="9" id="KW-0816">Tricarboxylic acid cycle</keyword>
<dbReference type="InterPro" id="IPR015931">
    <property type="entry name" value="Acnase/IPM_dHydase_lsu_aba_1/3"/>
</dbReference>
<dbReference type="GO" id="GO:0003994">
    <property type="term" value="F:aconitate hydratase activity"/>
    <property type="evidence" value="ECO:0007669"/>
    <property type="project" value="UniProtKB-EC"/>
</dbReference>
<dbReference type="InterPro" id="IPR000573">
    <property type="entry name" value="AconitaseA/IPMdHydase_ssu_swvl"/>
</dbReference>
<dbReference type="AlphaFoldDB" id="A0A6J7LTN8"/>
<evidence type="ECO:0000256" key="1">
    <source>
        <dbReference type="ARBA" id="ARBA00000118"/>
    </source>
</evidence>
<evidence type="ECO:0000256" key="16">
    <source>
        <dbReference type="ARBA" id="ARBA00030846"/>
    </source>
</evidence>
<dbReference type="EMBL" id="CAFAAS010000004">
    <property type="protein sequence ID" value="CAB4801307.1"/>
    <property type="molecule type" value="Genomic_DNA"/>
</dbReference>